<comment type="caution">
    <text evidence="1">The sequence shown here is derived from an EMBL/GenBank/DDBJ whole genome shotgun (WGS) entry which is preliminary data.</text>
</comment>
<dbReference type="EMBL" id="PFQB01000011">
    <property type="protein sequence ID" value="PJA15624.1"/>
    <property type="molecule type" value="Genomic_DNA"/>
</dbReference>
<reference evidence="2" key="1">
    <citation type="submission" date="2017-09" db="EMBL/GenBank/DDBJ databases">
        <title>Depth-based differentiation of microbial function through sediment-hosted aquifers and enrichment of novel symbionts in the deep terrestrial subsurface.</title>
        <authorList>
            <person name="Probst A.J."/>
            <person name="Ladd B."/>
            <person name="Jarett J.K."/>
            <person name="Geller-Mcgrath D.E."/>
            <person name="Sieber C.M.K."/>
            <person name="Emerson J.B."/>
            <person name="Anantharaman K."/>
            <person name="Thomas B.C."/>
            <person name="Malmstrom R."/>
            <person name="Stieglmeier M."/>
            <person name="Klingl A."/>
            <person name="Woyke T."/>
            <person name="Ryan C.M."/>
            <person name="Banfield J.F."/>
        </authorList>
    </citation>
    <scope>NUCLEOTIDE SEQUENCE [LARGE SCALE GENOMIC DNA]</scope>
</reference>
<dbReference type="AlphaFoldDB" id="A0A2M7W3B9"/>
<name>A0A2M7W3B9_9BACT</name>
<accession>A0A2M7W3B9</accession>
<evidence type="ECO:0000313" key="2">
    <source>
        <dbReference type="Proteomes" id="UP000228952"/>
    </source>
</evidence>
<dbReference type="InterPro" id="IPR036397">
    <property type="entry name" value="RNaseH_sf"/>
</dbReference>
<sequence length="383" mass="44151">MTLTQKYILDYTKSGRKSKSDILSDYCTLTNCTRNTAKQRFKRCKAKKNAFILDKNPPKSGRKPKYSQLDIDFIGELRHLSGDICAERLFEMLPEYIATLIASQPLKYPLITVNRVKAVPLGSLKYLYAKLPATHQHKKPKTRSKTASIYKKVPKFTQFNKCTKHTGFVGVDFVEHCGHVAVCTFCTTLTQTDLFSGWTSRTATLGKDKTAVRYAIDRAEKRMPFPATEYHCDNQKSLLNVLFDSIEKGQYLTRSRLYKKDDNGHVEQKNDDKVRKVVGYNRYDTLEARDCLNELYEIEDLISNYFTPSQKLVSYELSENGKTLKRHHDKAKTPFNRLIESDQISQETRECLIKTKARLSLVELRKKSDAQKAKLKTLRSERA</sequence>
<dbReference type="GO" id="GO:0003676">
    <property type="term" value="F:nucleic acid binding"/>
    <property type="evidence" value="ECO:0007669"/>
    <property type="project" value="InterPro"/>
</dbReference>
<evidence type="ECO:0008006" key="3">
    <source>
        <dbReference type="Google" id="ProtNLM"/>
    </source>
</evidence>
<evidence type="ECO:0000313" key="1">
    <source>
        <dbReference type="EMBL" id="PJA15624.1"/>
    </source>
</evidence>
<proteinExistence type="predicted"/>
<dbReference type="Proteomes" id="UP000228952">
    <property type="component" value="Unassembled WGS sequence"/>
</dbReference>
<dbReference type="InterPro" id="IPR012337">
    <property type="entry name" value="RNaseH-like_sf"/>
</dbReference>
<organism evidence="1 2">
    <name type="scientific">Candidatus Dojkabacteria bacterium CG_4_10_14_0_2_um_filter_Dojkabacteria_WS6_41_15</name>
    <dbReference type="NCBI Taxonomy" id="2014249"/>
    <lineage>
        <taxon>Bacteria</taxon>
        <taxon>Candidatus Dojkabacteria</taxon>
    </lineage>
</organism>
<dbReference type="SUPFAM" id="SSF53098">
    <property type="entry name" value="Ribonuclease H-like"/>
    <property type="match status" value="1"/>
</dbReference>
<dbReference type="Gene3D" id="3.30.420.10">
    <property type="entry name" value="Ribonuclease H-like superfamily/Ribonuclease H"/>
    <property type="match status" value="1"/>
</dbReference>
<gene>
    <name evidence="1" type="ORF">COX64_00570</name>
</gene>
<protein>
    <recommendedName>
        <fullName evidence="3">Integrase catalytic domain-containing protein</fullName>
    </recommendedName>
</protein>